<dbReference type="SUPFAM" id="SSF55144">
    <property type="entry name" value="LigT-like"/>
    <property type="match status" value="1"/>
</dbReference>
<feature type="compositionally biased region" description="Polar residues" evidence="1">
    <location>
        <begin position="18"/>
        <end position="47"/>
    </location>
</feature>
<evidence type="ECO:0000313" key="3">
    <source>
        <dbReference type="Proteomes" id="UP000799750"/>
    </source>
</evidence>
<reference evidence="2" key="1">
    <citation type="journal article" date="2020" name="Stud. Mycol.">
        <title>101 Dothideomycetes genomes: a test case for predicting lifestyles and emergence of pathogens.</title>
        <authorList>
            <person name="Haridas S."/>
            <person name="Albert R."/>
            <person name="Binder M."/>
            <person name="Bloem J."/>
            <person name="Labutti K."/>
            <person name="Salamov A."/>
            <person name="Andreopoulos B."/>
            <person name="Baker S."/>
            <person name="Barry K."/>
            <person name="Bills G."/>
            <person name="Bluhm B."/>
            <person name="Cannon C."/>
            <person name="Castanera R."/>
            <person name="Culley D."/>
            <person name="Daum C."/>
            <person name="Ezra D."/>
            <person name="Gonzalez J."/>
            <person name="Henrissat B."/>
            <person name="Kuo A."/>
            <person name="Liang C."/>
            <person name="Lipzen A."/>
            <person name="Lutzoni F."/>
            <person name="Magnuson J."/>
            <person name="Mondo S."/>
            <person name="Nolan M."/>
            <person name="Ohm R."/>
            <person name="Pangilinan J."/>
            <person name="Park H.-J."/>
            <person name="Ramirez L."/>
            <person name="Alfaro M."/>
            <person name="Sun H."/>
            <person name="Tritt A."/>
            <person name="Yoshinaga Y."/>
            <person name="Zwiers L.-H."/>
            <person name="Turgeon B."/>
            <person name="Goodwin S."/>
            <person name="Spatafora J."/>
            <person name="Crous P."/>
            <person name="Grigoriev I."/>
        </authorList>
    </citation>
    <scope>NUCLEOTIDE SEQUENCE</scope>
    <source>
        <strain evidence="2">CBS 269.34</strain>
    </source>
</reference>
<keyword evidence="3" id="KW-1185">Reference proteome</keyword>
<dbReference type="EMBL" id="MU004192">
    <property type="protein sequence ID" value="KAF2493373.1"/>
    <property type="molecule type" value="Genomic_DNA"/>
</dbReference>
<dbReference type="AlphaFoldDB" id="A0A6A6QNQ3"/>
<evidence type="ECO:0000256" key="1">
    <source>
        <dbReference type="SAM" id="MobiDB-lite"/>
    </source>
</evidence>
<sequence length="232" mass="26301">MSAQSRSYANVAGGAPTTPDQLSKASPVQATRPRQTSPNPAYTPKTTAQEDHVYVLTLLTSPSLSTPLNALRERHFPRHLNRTAAHLTLFHALPHSQLTEILVALKSCAGRTTPFRIETGKPFRMRRGVGISVARGGPESRRIHRELREAWLDGLSEQDRGGWRPHWTVMNKEDEEQRVREAYAEVEAWEGAKGWGVGLGLWRYEKGRWVWEREERFEEKNMGENGPEGKLE</sequence>
<feature type="region of interest" description="Disordered" evidence="1">
    <location>
        <begin position="1"/>
        <end position="47"/>
    </location>
</feature>
<evidence type="ECO:0000313" key="2">
    <source>
        <dbReference type="EMBL" id="KAF2493373.1"/>
    </source>
</evidence>
<dbReference type="OrthoDB" id="5364416at2759"/>
<gene>
    <name evidence="2" type="ORF">BU16DRAFT_465627</name>
</gene>
<dbReference type="Proteomes" id="UP000799750">
    <property type="component" value="Unassembled WGS sequence"/>
</dbReference>
<proteinExistence type="predicted"/>
<accession>A0A6A6QNQ3</accession>
<dbReference type="Pfam" id="PF13563">
    <property type="entry name" value="2_5_RNA_ligase2"/>
    <property type="match status" value="1"/>
</dbReference>
<dbReference type="InterPro" id="IPR009097">
    <property type="entry name" value="Cyclic_Pdiesterase"/>
</dbReference>
<organism evidence="2 3">
    <name type="scientific">Lophium mytilinum</name>
    <dbReference type="NCBI Taxonomy" id="390894"/>
    <lineage>
        <taxon>Eukaryota</taxon>
        <taxon>Fungi</taxon>
        <taxon>Dikarya</taxon>
        <taxon>Ascomycota</taxon>
        <taxon>Pezizomycotina</taxon>
        <taxon>Dothideomycetes</taxon>
        <taxon>Pleosporomycetidae</taxon>
        <taxon>Mytilinidiales</taxon>
        <taxon>Mytilinidiaceae</taxon>
        <taxon>Lophium</taxon>
    </lineage>
</organism>
<protein>
    <submittedName>
        <fullName evidence="2">Uncharacterized protein</fullName>
    </submittedName>
</protein>
<name>A0A6A6QNQ3_9PEZI</name>
<dbReference type="Gene3D" id="3.90.1140.10">
    <property type="entry name" value="Cyclic phosphodiesterase"/>
    <property type="match status" value="1"/>
</dbReference>